<dbReference type="Gene3D" id="1.10.340.70">
    <property type="match status" value="1"/>
</dbReference>
<dbReference type="Proteomes" id="UP000887574">
    <property type="component" value="Unplaced"/>
</dbReference>
<accession>A0A915DIG9</accession>
<dbReference type="PANTHER" id="PTHR47331">
    <property type="entry name" value="PHD-TYPE DOMAIN-CONTAINING PROTEIN"/>
    <property type="match status" value="1"/>
</dbReference>
<evidence type="ECO:0000313" key="3">
    <source>
        <dbReference type="WBParaSite" id="jg19603"/>
    </source>
</evidence>
<sequence>MPRLCGIRESSATNAPHKVPVQSEKWQIFTGRDKLLRIRRKNHFPKPLVQDIHEKAKHAGVDATLTNFLCQYWTPQARRRVKEVCSRCFKCRKMSTPAFALRQCPWPDDRVQARLKCFDSISLDYLGPTLVRSGTEIDKVWVL</sequence>
<protein>
    <submittedName>
        <fullName evidence="3">Integrase zinc-binding domain-containing protein</fullName>
    </submittedName>
</protein>
<name>A0A915DIG9_9BILA</name>
<evidence type="ECO:0000313" key="2">
    <source>
        <dbReference type="Proteomes" id="UP000887574"/>
    </source>
</evidence>
<keyword evidence="2" id="KW-1185">Reference proteome</keyword>
<organism evidence="2 3">
    <name type="scientific">Ditylenchus dipsaci</name>
    <dbReference type="NCBI Taxonomy" id="166011"/>
    <lineage>
        <taxon>Eukaryota</taxon>
        <taxon>Metazoa</taxon>
        <taxon>Ecdysozoa</taxon>
        <taxon>Nematoda</taxon>
        <taxon>Chromadorea</taxon>
        <taxon>Rhabditida</taxon>
        <taxon>Tylenchina</taxon>
        <taxon>Tylenchomorpha</taxon>
        <taxon>Sphaerularioidea</taxon>
        <taxon>Anguinidae</taxon>
        <taxon>Anguininae</taxon>
        <taxon>Ditylenchus</taxon>
    </lineage>
</organism>
<dbReference type="Pfam" id="PF17921">
    <property type="entry name" value="Integrase_H2C2"/>
    <property type="match status" value="1"/>
</dbReference>
<proteinExistence type="predicted"/>
<reference evidence="3" key="1">
    <citation type="submission" date="2022-11" db="UniProtKB">
        <authorList>
            <consortium name="WormBaseParasite"/>
        </authorList>
    </citation>
    <scope>IDENTIFICATION</scope>
</reference>
<dbReference type="AlphaFoldDB" id="A0A915DIG9"/>
<dbReference type="InterPro" id="IPR041588">
    <property type="entry name" value="Integrase_H2C2"/>
</dbReference>
<evidence type="ECO:0000259" key="1">
    <source>
        <dbReference type="Pfam" id="PF17921"/>
    </source>
</evidence>
<feature type="domain" description="Integrase zinc-binding" evidence="1">
    <location>
        <begin position="47"/>
        <end position="95"/>
    </location>
</feature>
<dbReference type="WBParaSite" id="jg19603">
    <property type="protein sequence ID" value="jg19603"/>
    <property type="gene ID" value="jg19603"/>
</dbReference>